<feature type="transmembrane region" description="Helical" evidence="7">
    <location>
        <begin position="166"/>
        <end position="183"/>
    </location>
</feature>
<dbReference type="Pfam" id="PF01554">
    <property type="entry name" value="MatE"/>
    <property type="match status" value="2"/>
</dbReference>
<proteinExistence type="predicted"/>
<feature type="transmembrane region" description="Helical" evidence="7">
    <location>
        <begin position="387"/>
        <end position="406"/>
    </location>
</feature>
<dbReference type="PANTHER" id="PTHR43549">
    <property type="entry name" value="MULTIDRUG RESISTANCE PROTEIN YPNP-RELATED"/>
    <property type="match status" value="1"/>
</dbReference>
<keyword evidence="6 7" id="KW-0472">Membrane</keyword>
<dbReference type="RefSeq" id="WP_306799927.1">
    <property type="nucleotide sequence ID" value="NZ_JBBMFP010000019.1"/>
</dbReference>
<evidence type="ECO:0000256" key="4">
    <source>
        <dbReference type="ARBA" id="ARBA00022692"/>
    </source>
</evidence>
<name>A0ABV1DRN8_9FIRM</name>
<feature type="transmembrane region" description="Helical" evidence="7">
    <location>
        <begin position="313"/>
        <end position="335"/>
    </location>
</feature>
<dbReference type="InterPro" id="IPR002528">
    <property type="entry name" value="MATE_fam"/>
</dbReference>
<evidence type="ECO:0000313" key="8">
    <source>
        <dbReference type="EMBL" id="MEQ2433045.1"/>
    </source>
</evidence>
<reference evidence="8 9" key="1">
    <citation type="submission" date="2024-03" db="EMBL/GenBank/DDBJ databases">
        <title>Human intestinal bacterial collection.</title>
        <authorList>
            <person name="Pauvert C."/>
            <person name="Hitch T.C.A."/>
            <person name="Clavel T."/>
        </authorList>
    </citation>
    <scope>NUCLEOTIDE SEQUENCE [LARGE SCALE GENOMIC DNA]</scope>
    <source>
        <strain evidence="8 9">CLA-SR-H028</strain>
    </source>
</reference>
<organism evidence="8 9">
    <name type="scientific">Blautia caccae</name>
    <dbReference type="NCBI Taxonomy" id="3133175"/>
    <lineage>
        <taxon>Bacteria</taxon>
        <taxon>Bacillati</taxon>
        <taxon>Bacillota</taxon>
        <taxon>Clostridia</taxon>
        <taxon>Lachnospirales</taxon>
        <taxon>Lachnospiraceae</taxon>
        <taxon>Blautia</taxon>
    </lineage>
</organism>
<feature type="transmembrane region" description="Helical" evidence="7">
    <location>
        <begin position="128"/>
        <end position="146"/>
    </location>
</feature>
<gene>
    <name evidence="8" type="ORF">WMO65_18785</name>
</gene>
<evidence type="ECO:0000256" key="5">
    <source>
        <dbReference type="ARBA" id="ARBA00022989"/>
    </source>
</evidence>
<dbReference type="NCBIfam" id="TIGR00797">
    <property type="entry name" value="matE"/>
    <property type="match status" value="1"/>
</dbReference>
<evidence type="ECO:0000313" key="9">
    <source>
        <dbReference type="Proteomes" id="UP001457898"/>
    </source>
</evidence>
<feature type="transmembrane region" description="Helical" evidence="7">
    <location>
        <begin position="448"/>
        <end position="467"/>
    </location>
</feature>
<protein>
    <submittedName>
        <fullName evidence="8">MATE family efflux transporter</fullName>
    </submittedName>
</protein>
<keyword evidence="5 7" id="KW-1133">Transmembrane helix</keyword>
<feature type="transmembrane region" description="Helical" evidence="7">
    <location>
        <begin position="413"/>
        <end position="436"/>
    </location>
</feature>
<dbReference type="InterPro" id="IPR048279">
    <property type="entry name" value="MdtK-like"/>
</dbReference>
<dbReference type="PIRSF" id="PIRSF006603">
    <property type="entry name" value="DinF"/>
    <property type="match status" value="1"/>
</dbReference>
<dbReference type="PANTHER" id="PTHR43549:SF3">
    <property type="entry name" value="MULTIDRUG RESISTANCE PROTEIN YPNP-RELATED"/>
    <property type="match status" value="1"/>
</dbReference>
<evidence type="ECO:0000256" key="3">
    <source>
        <dbReference type="ARBA" id="ARBA00022475"/>
    </source>
</evidence>
<evidence type="ECO:0000256" key="7">
    <source>
        <dbReference type="SAM" id="Phobius"/>
    </source>
</evidence>
<keyword evidence="2" id="KW-0813">Transport</keyword>
<keyword evidence="9" id="KW-1185">Reference proteome</keyword>
<dbReference type="Proteomes" id="UP001457898">
    <property type="component" value="Unassembled WGS sequence"/>
</dbReference>
<feature type="transmembrane region" description="Helical" evidence="7">
    <location>
        <begin position="224"/>
        <end position="245"/>
    </location>
</feature>
<dbReference type="InterPro" id="IPR052031">
    <property type="entry name" value="Membrane_Transporter-Flippase"/>
</dbReference>
<feature type="transmembrane region" description="Helical" evidence="7">
    <location>
        <begin position="43"/>
        <end position="63"/>
    </location>
</feature>
<dbReference type="EMBL" id="JBBMFP010000019">
    <property type="protein sequence ID" value="MEQ2433045.1"/>
    <property type="molecule type" value="Genomic_DNA"/>
</dbReference>
<keyword evidence="3" id="KW-1003">Cell membrane</keyword>
<evidence type="ECO:0000256" key="6">
    <source>
        <dbReference type="ARBA" id="ARBA00023136"/>
    </source>
</evidence>
<evidence type="ECO:0000256" key="1">
    <source>
        <dbReference type="ARBA" id="ARBA00004651"/>
    </source>
</evidence>
<accession>A0ABV1DRN8</accession>
<dbReference type="CDD" id="cd13138">
    <property type="entry name" value="MATE_yoeA_like"/>
    <property type="match status" value="1"/>
</dbReference>
<comment type="subcellular location">
    <subcellularLocation>
        <location evidence="1">Cell membrane</location>
        <topology evidence="1">Multi-pass membrane protein</topology>
    </subcellularLocation>
</comment>
<feature type="transmembrane region" description="Helical" evidence="7">
    <location>
        <begin position="83"/>
        <end position="107"/>
    </location>
</feature>
<feature type="transmembrane region" description="Helical" evidence="7">
    <location>
        <begin position="271"/>
        <end position="293"/>
    </location>
</feature>
<keyword evidence="4 7" id="KW-0812">Transmembrane</keyword>
<feature type="transmembrane region" description="Helical" evidence="7">
    <location>
        <begin position="195"/>
        <end position="218"/>
    </location>
</feature>
<evidence type="ECO:0000256" key="2">
    <source>
        <dbReference type="ARBA" id="ARBA00022448"/>
    </source>
</evidence>
<sequence length="480" mass="52836">MRRRRARDGTSVRLLSDSRKYYMIEEKETMAVMEKDMTKGSPFRLILAFTIPLIIGNVFQQLYNMVDAIIVGRTVGVNALAAVGMSGSIVFLILGFLNGLTTGFTVLTSRTFGAGNMDGMKKSVYSSSVLAVVVTVILTVVSVAGLKGLLRLMNTPDEIFQDAYQYLFVVFLGIWTQVLYNLLASFLRALGNSRIPLYFLILAAVLNIFLDLFFILVMKMGTRGAAVATVISQGVSGILCLVYIVKKVPLLHMKKEHRVLEKNSVRFQIKVGIPMGLQFSITALGIMILQSALNGFGARAVAGFTASTKVMQLINQAMISIGVTMATYSSQNIGAGRFERIRKGARVSTGMSAVYAVLVTVILHFFGKYMVRMFIDSGQTDVLGYCEMYFSIIAPFMLILGSIFIYRNILQGMGFGFVPMMAGAAELAARTAAAFTARHFGSFEGICWADPLAWVAAAAPLVITYLWRMKKLEREAYERE</sequence>
<feature type="transmembrane region" description="Helical" evidence="7">
    <location>
        <begin position="347"/>
        <end position="367"/>
    </location>
</feature>
<comment type="caution">
    <text evidence="8">The sequence shown here is derived from an EMBL/GenBank/DDBJ whole genome shotgun (WGS) entry which is preliminary data.</text>
</comment>